<reference evidence="5 6" key="2">
    <citation type="journal article" date="2010" name="Proc. Natl. Acad. Sci. U.S.A.">
        <title>Enigmatic, ultrasmall, uncultivated Archaea.</title>
        <authorList>
            <person name="Baker B.J."/>
            <person name="Comolli L.R."/>
            <person name="Dick G.J."/>
            <person name="Hauser L.J."/>
            <person name="Hyatt D."/>
            <person name="Dill B.D."/>
            <person name="Land M.L."/>
            <person name="Verberkmoes N.C."/>
            <person name="Hettich R.L."/>
            <person name="Banfield J.F."/>
        </authorList>
    </citation>
    <scope>NUCLEOTIDE SEQUENCE [LARGE SCALE GENOMIC DNA]</scope>
    <source>
        <strain evidence="5">ARMAN-2</strain>
    </source>
</reference>
<dbReference type="GO" id="GO:0005840">
    <property type="term" value="C:ribosome"/>
    <property type="evidence" value="ECO:0007669"/>
    <property type="project" value="UniProtKB-KW"/>
</dbReference>
<keyword evidence="6" id="KW-1185">Reference proteome</keyword>
<evidence type="ECO:0000256" key="3">
    <source>
        <dbReference type="ARBA" id="ARBA00035497"/>
    </source>
</evidence>
<dbReference type="Proteomes" id="UP000332487">
    <property type="component" value="Unassembled WGS sequence"/>
</dbReference>
<evidence type="ECO:0000313" key="5">
    <source>
        <dbReference type="EMBL" id="EET89819.1"/>
    </source>
</evidence>
<dbReference type="Pfam" id="PF00828">
    <property type="entry name" value="Ribosomal_L27A"/>
    <property type="match status" value="1"/>
</dbReference>
<dbReference type="GO" id="GO:1990904">
    <property type="term" value="C:ribonucleoprotein complex"/>
    <property type="evidence" value="ECO:0007669"/>
    <property type="project" value="UniProtKB-KW"/>
</dbReference>
<evidence type="ECO:0000313" key="6">
    <source>
        <dbReference type="Proteomes" id="UP000332487"/>
    </source>
</evidence>
<keyword evidence="1 5" id="KW-0689">Ribosomal protein</keyword>
<evidence type="ECO:0000259" key="4">
    <source>
        <dbReference type="Pfam" id="PF00828"/>
    </source>
</evidence>
<sequence>MVVRKEKRNRKYFGTRRWGAGNIKNARGAGDRGGVGNAGVRKHKFTRMTAKHPELLRKKGFTIWRSKKLKYITLEQIGRISAAEGKTEFEFRNYKVLSNGSPASGIKIKATAFTKKAEEKIKASHGEAIRI</sequence>
<dbReference type="InterPro" id="IPR027386">
    <property type="entry name" value="Rbsml_uL15_N"/>
</dbReference>
<feature type="domain" description="Large ribosomal subunit protein uL15/eL18" evidence="4">
    <location>
        <begin position="70"/>
        <end position="128"/>
    </location>
</feature>
<evidence type="ECO:0000256" key="1">
    <source>
        <dbReference type="ARBA" id="ARBA00022980"/>
    </source>
</evidence>
<name>C7DIP5_MICA2</name>
<accession>C7DIP5</accession>
<proteinExistence type="predicted"/>
<dbReference type="AlphaFoldDB" id="C7DIP5"/>
<reference evidence="5 6" key="1">
    <citation type="journal article" date="2009" name="Genome Biol.">
        <title>Community-wide analysis of microbial genome sequence signatures.</title>
        <authorList>
            <person name="Dick G.J."/>
            <person name="Andersson A.F."/>
            <person name="Baker B.J."/>
            <person name="Simmons S.L."/>
            <person name="Thomas B.C."/>
            <person name="Yelton A.P."/>
            <person name="Banfield J.F."/>
        </authorList>
    </citation>
    <scope>NUCLEOTIDE SEQUENCE [LARGE SCALE GENOMIC DNA]</scope>
    <source>
        <strain evidence="5">ARMAN-2</strain>
    </source>
</reference>
<dbReference type="InterPro" id="IPR021131">
    <property type="entry name" value="Ribosomal_uL15/eL18"/>
</dbReference>
<protein>
    <recommendedName>
        <fullName evidence="3">50S ribosomal protein L15</fullName>
    </recommendedName>
</protein>
<dbReference type="Gene3D" id="4.10.990.10">
    <property type="match status" value="1"/>
</dbReference>
<dbReference type="SUPFAM" id="SSF52080">
    <property type="entry name" value="Ribosomal proteins L15p and L18e"/>
    <property type="match status" value="1"/>
</dbReference>
<dbReference type="Gene3D" id="3.100.10.10">
    <property type="match status" value="1"/>
</dbReference>
<dbReference type="EMBL" id="GG697241">
    <property type="protein sequence ID" value="EET89819.1"/>
    <property type="molecule type" value="Genomic_DNA"/>
</dbReference>
<evidence type="ECO:0000256" key="2">
    <source>
        <dbReference type="ARBA" id="ARBA00023274"/>
    </source>
</evidence>
<gene>
    <name evidence="5" type="ORF">UNLARM2_0933</name>
</gene>
<dbReference type="InterPro" id="IPR036227">
    <property type="entry name" value="Ribosomal_uL15/eL18_sf"/>
</dbReference>
<organism evidence="5 6">
    <name type="scientific">Candidatus Micrarchaeum acidiphilum ARMAN-2</name>
    <dbReference type="NCBI Taxonomy" id="425595"/>
    <lineage>
        <taxon>Archaea</taxon>
        <taxon>Candidatus Micrarchaeota</taxon>
        <taxon>Candidatus Micrarchaeia</taxon>
        <taxon>Candidatus Micrarchaeales</taxon>
        <taxon>Candidatus Micrarchaeaceae</taxon>
        <taxon>Candidatus Micrarchaeum</taxon>
    </lineage>
</organism>
<keyword evidence="2" id="KW-0687">Ribonucleoprotein</keyword>